<feature type="region of interest" description="Disordered" evidence="2">
    <location>
        <begin position="13"/>
        <end position="38"/>
    </location>
</feature>
<protein>
    <recommendedName>
        <fullName evidence="4">DUF5129 domain-containing protein</fullName>
    </recommendedName>
</protein>
<keyword evidence="3" id="KW-0472">Membrane</keyword>
<sequence length="359" mass="37485">MAVKNAATLIAKPAPVNPQPTPAPVPLPGDKGSAAPAAAASPGAVVGGAVGLGAIGAAIFYGRRASGRKKYGAEMTQANAAYTSVTMDLQVTELNAKTIPSSSRYGGKVLHYWDEFAARYRALTEKKATLDALSKAQQAKKTSIDLARQFRAEATDLDSVDDLIADTNALLTMNSGWSEAWHRQSGLLLAELQGIPEMLARPVTVGSPETAAVLRTVVTEIPQAIEQWGASLAGRSVTPEQALDGLKILRDRLSSALTAHIEAVTAAIARTTREAELMKERMSAVQREQANFRRTSRSIVDAAYPAAQLATIVGFNQAFQAAQNELAKNLAAATAAAQPTTGYGSSGGSFSGSGSSSTF</sequence>
<evidence type="ECO:0000256" key="2">
    <source>
        <dbReference type="SAM" id="MobiDB-lite"/>
    </source>
</evidence>
<gene>
    <name evidence="5" type="ordered locus">RSal33209_0823</name>
</gene>
<keyword evidence="3" id="KW-1133">Transmembrane helix</keyword>
<keyword evidence="6" id="KW-1185">Reference proteome</keyword>
<feature type="coiled-coil region" evidence="1">
    <location>
        <begin position="261"/>
        <end position="288"/>
    </location>
</feature>
<evidence type="ECO:0000313" key="6">
    <source>
        <dbReference type="Proteomes" id="UP000002007"/>
    </source>
</evidence>
<feature type="domain" description="DUF5129" evidence="4">
    <location>
        <begin position="48"/>
        <end position="246"/>
    </location>
</feature>
<dbReference type="EMBL" id="CP000910">
    <property type="protein sequence ID" value="ABY22567.1"/>
    <property type="molecule type" value="Genomic_DNA"/>
</dbReference>
<dbReference type="Pfam" id="PF17173">
    <property type="entry name" value="DUF5129"/>
    <property type="match status" value="1"/>
</dbReference>
<proteinExistence type="predicted"/>
<evidence type="ECO:0000256" key="1">
    <source>
        <dbReference type="SAM" id="Coils"/>
    </source>
</evidence>
<feature type="transmembrane region" description="Helical" evidence="3">
    <location>
        <begin position="37"/>
        <end position="61"/>
    </location>
</feature>
<feature type="region of interest" description="Disordered" evidence="2">
    <location>
        <begin position="338"/>
        <end position="359"/>
    </location>
</feature>
<dbReference type="HOGENOM" id="CLU_771332_0_0_11"/>
<keyword evidence="1" id="KW-0175">Coiled coil</keyword>
<accession>A9WQB7</accession>
<dbReference type="KEGG" id="rsa:RSal33209_0823"/>
<dbReference type="AlphaFoldDB" id="A9WQB7"/>
<evidence type="ECO:0000256" key="3">
    <source>
        <dbReference type="SAM" id="Phobius"/>
    </source>
</evidence>
<evidence type="ECO:0000313" key="5">
    <source>
        <dbReference type="EMBL" id="ABY22567.1"/>
    </source>
</evidence>
<dbReference type="eggNOG" id="ENOG50337I7">
    <property type="taxonomic scope" value="Bacteria"/>
</dbReference>
<name>A9WQB7_RENSM</name>
<keyword evidence="3" id="KW-0812">Transmembrane</keyword>
<dbReference type="Proteomes" id="UP000002007">
    <property type="component" value="Chromosome"/>
</dbReference>
<organism evidence="5 6">
    <name type="scientific">Renibacterium salmoninarum (strain ATCC 33209 / DSM 20767 / JCM 11484 / NBRC 15589 / NCIMB 2235)</name>
    <dbReference type="NCBI Taxonomy" id="288705"/>
    <lineage>
        <taxon>Bacteria</taxon>
        <taxon>Bacillati</taxon>
        <taxon>Actinomycetota</taxon>
        <taxon>Actinomycetes</taxon>
        <taxon>Micrococcales</taxon>
        <taxon>Micrococcaceae</taxon>
        <taxon>Renibacterium</taxon>
    </lineage>
</organism>
<reference evidence="6" key="1">
    <citation type="journal article" date="2008" name="J. Bacteriol.">
        <title>Genome sequence of the fish pathogen Renibacterium salmoninarum suggests reductive evolution away from an environmental Arthrobacter ancestor.</title>
        <authorList>
            <person name="Wiens G.D."/>
            <person name="Rockey D.D."/>
            <person name="Wu Z."/>
            <person name="Chang J."/>
            <person name="Levy R."/>
            <person name="Crane S."/>
            <person name="Chen D.S."/>
            <person name="Capri G.R."/>
            <person name="Burnett J.R."/>
            <person name="Sudheesh P.S."/>
            <person name="Schipma M.J."/>
            <person name="Burd H."/>
            <person name="Bhattacharyya A."/>
            <person name="Rhodes L.D."/>
            <person name="Kaul R."/>
            <person name="Strom M.S."/>
        </authorList>
    </citation>
    <scope>NUCLEOTIDE SEQUENCE [LARGE SCALE GENOMIC DNA]</scope>
    <source>
        <strain evidence="6">ATCC 33209 / DSM 20767 / JCM 11484 / NBRC 15589 / NCIMB 2235</strain>
    </source>
</reference>
<dbReference type="InterPro" id="IPR033435">
    <property type="entry name" value="DUF5129"/>
</dbReference>
<feature type="compositionally biased region" description="Pro residues" evidence="2">
    <location>
        <begin position="15"/>
        <end position="27"/>
    </location>
</feature>
<evidence type="ECO:0000259" key="4">
    <source>
        <dbReference type="Pfam" id="PF17173"/>
    </source>
</evidence>